<dbReference type="EC" id="2.3.1.-" evidence="10"/>
<evidence type="ECO:0000259" key="13">
    <source>
        <dbReference type="Pfam" id="PF08541"/>
    </source>
</evidence>
<comment type="caution">
    <text evidence="14">The sequence shown here is derived from an EMBL/GenBank/DDBJ whole genome shotgun (WGS) entry which is preliminary data.</text>
</comment>
<evidence type="ECO:0000256" key="9">
    <source>
        <dbReference type="ARBA" id="ARBA00047375"/>
    </source>
</evidence>
<dbReference type="EMBL" id="CAMGYJ010000008">
    <property type="protein sequence ID" value="CAI0465674.1"/>
    <property type="molecule type" value="Genomic_DNA"/>
</dbReference>
<evidence type="ECO:0000256" key="8">
    <source>
        <dbReference type="ARBA" id="ARBA00023315"/>
    </source>
</evidence>
<dbReference type="Proteomes" id="UP001154282">
    <property type="component" value="Unassembled WGS sequence"/>
</dbReference>
<organism evidence="14 15">
    <name type="scientific">Linum tenue</name>
    <dbReference type="NCBI Taxonomy" id="586396"/>
    <lineage>
        <taxon>Eukaryota</taxon>
        <taxon>Viridiplantae</taxon>
        <taxon>Streptophyta</taxon>
        <taxon>Embryophyta</taxon>
        <taxon>Tracheophyta</taxon>
        <taxon>Spermatophyta</taxon>
        <taxon>Magnoliopsida</taxon>
        <taxon>eudicotyledons</taxon>
        <taxon>Gunneridae</taxon>
        <taxon>Pentapetalae</taxon>
        <taxon>rosids</taxon>
        <taxon>fabids</taxon>
        <taxon>Malpighiales</taxon>
        <taxon>Linaceae</taxon>
        <taxon>Linum</taxon>
    </lineage>
</organism>
<evidence type="ECO:0000256" key="5">
    <source>
        <dbReference type="ARBA" id="ARBA00022692"/>
    </source>
</evidence>
<dbReference type="FunFam" id="3.40.47.10:FF:000028">
    <property type="entry name" value="3-ketoacyl-CoA synthase"/>
    <property type="match status" value="1"/>
</dbReference>
<keyword evidence="5 11" id="KW-0812">Transmembrane</keyword>
<evidence type="ECO:0000256" key="1">
    <source>
        <dbReference type="ARBA" id="ARBA00004370"/>
    </source>
</evidence>
<evidence type="ECO:0000259" key="12">
    <source>
        <dbReference type="Pfam" id="PF08392"/>
    </source>
</evidence>
<dbReference type="GO" id="GO:0016020">
    <property type="term" value="C:membrane"/>
    <property type="evidence" value="ECO:0007669"/>
    <property type="project" value="UniProtKB-SubCell"/>
</dbReference>
<evidence type="ECO:0000256" key="6">
    <source>
        <dbReference type="ARBA" id="ARBA00022989"/>
    </source>
</evidence>
<evidence type="ECO:0000256" key="7">
    <source>
        <dbReference type="ARBA" id="ARBA00023136"/>
    </source>
</evidence>
<dbReference type="PIRSF" id="PIRSF036417">
    <property type="entry name" value="3-ktacl-CoA_syn"/>
    <property type="match status" value="1"/>
</dbReference>
<keyword evidence="8 10" id="KW-0012">Acyltransferase</keyword>
<accession>A0AAV0P3T1</accession>
<feature type="transmembrane region" description="Helical" evidence="11">
    <location>
        <begin position="222"/>
        <end position="242"/>
    </location>
</feature>
<evidence type="ECO:0000256" key="11">
    <source>
        <dbReference type="SAM" id="Phobius"/>
    </source>
</evidence>
<evidence type="ECO:0000256" key="2">
    <source>
        <dbReference type="ARBA" id="ARBA00005194"/>
    </source>
</evidence>
<evidence type="ECO:0000313" key="15">
    <source>
        <dbReference type="Proteomes" id="UP001154282"/>
    </source>
</evidence>
<evidence type="ECO:0000256" key="3">
    <source>
        <dbReference type="ARBA" id="ARBA00005531"/>
    </source>
</evidence>
<name>A0AAV0P3T1_9ROSI</name>
<evidence type="ECO:0000256" key="10">
    <source>
        <dbReference type="PIRNR" id="PIRNR036417"/>
    </source>
</evidence>
<reference evidence="14" key="1">
    <citation type="submission" date="2022-08" db="EMBL/GenBank/DDBJ databases">
        <authorList>
            <person name="Gutierrez-Valencia J."/>
        </authorList>
    </citation>
    <scope>NUCLEOTIDE SEQUENCE</scope>
</reference>
<dbReference type="Gene3D" id="3.40.47.10">
    <property type="match status" value="1"/>
</dbReference>
<keyword evidence="15" id="KW-1185">Reference proteome</keyword>
<dbReference type="AlphaFoldDB" id="A0AAV0P3T1"/>
<gene>
    <name evidence="14" type="ORF">LITE_LOCUS36707</name>
</gene>
<keyword evidence="4 10" id="KW-0808">Transferase</keyword>
<dbReference type="CDD" id="cd00831">
    <property type="entry name" value="CHS_like"/>
    <property type="match status" value="1"/>
</dbReference>
<proteinExistence type="inferred from homology"/>
<dbReference type="InterPro" id="IPR013601">
    <property type="entry name" value="FAE1_typ3_polyketide_synth"/>
</dbReference>
<dbReference type="InterPro" id="IPR013747">
    <property type="entry name" value="ACP_syn_III_C"/>
</dbReference>
<comment type="similarity">
    <text evidence="3 10">Belongs to the thiolase-like superfamily. Chalcone/stilbene synthases family.</text>
</comment>
<keyword evidence="7 11" id="KW-0472">Membrane</keyword>
<comment type="subcellular location">
    <subcellularLocation>
        <location evidence="1">Membrane</location>
    </subcellularLocation>
</comment>
<feature type="transmembrane region" description="Helical" evidence="11">
    <location>
        <begin position="32"/>
        <end position="50"/>
    </location>
</feature>
<feature type="domain" description="FAE" evidence="12">
    <location>
        <begin position="90"/>
        <end position="377"/>
    </location>
</feature>
<keyword evidence="6 11" id="KW-1133">Transmembrane helix</keyword>
<dbReference type="GO" id="GO:0006633">
    <property type="term" value="P:fatty acid biosynthetic process"/>
    <property type="evidence" value="ECO:0007669"/>
    <property type="project" value="InterPro"/>
</dbReference>
<feature type="transmembrane region" description="Helical" evidence="11">
    <location>
        <begin position="70"/>
        <end position="89"/>
    </location>
</feature>
<dbReference type="SUPFAM" id="SSF53901">
    <property type="entry name" value="Thiolase-like"/>
    <property type="match status" value="2"/>
</dbReference>
<comment type="pathway">
    <text evidence="2 10">Lipid metabolism; fatty acid biosynthesis.</text>
</comment>
<comment type="catalytic activity">
    <reaction evidence="9">
        <text>a very-long-chain acyl-CoA + malonyl-CoA + H(+) = a very-long-chain 3-oxoacyl-CoA + CO2 + CoA</text>
        <dbReference type="Rhea" id="RHEA:32727"/>
        <dbReference type="ChEBI" id="CHEBI:15378"/>
        <dbReference type="ChEBI" id="CHEBI:16526"/>
        <dbReference type="ChEBI" id="CHEBI:57287"/>
        <dbReference type="ChEBI" id="CHEBI:57384"/>
        <dbReference type="ChEBI" id="CHEBI:90725"/>
        <dbReference type="ChEBI" id="CHEBI:90736"/>
        <dbReference type="EC" id="2.3.1.199"/>
    </reaction>
</comment>
<dbReference type="GO" id="GO:0009922">
    <property type="term" value="F:fatty acid elongase activity"/>
    <property type="evidence" value="ECO:0007669"/>
    <property type="project" value="UniProtKB-EC"/>
</dbReference>
<protein>
    <recommendedName>
        <fullName evidence="10">3-ketoacyl-CoA synthase</fullName>
        <ecNumber evidence="10">2.3.1.-</ecNumber>
    </recommendedName>
</protein>
<dbReference type="Pfam" id="PF08541">
    <property type="entry name" value="ACP_syn_III_C"/>
    <property type="match status" value="1"/>
</dbReference>
<dbReference type="PANTHER" id="PTHR31561">
    <property type="entry name" value="3-KETOACYL-COA SYNTHASE"/>
    <property type="match status" value="1"/>
</dbReference>
<evidence type="ECO:0000313" key="14">
    <source>
        <dbReference type="EMBL" id="CAI0465674.1"/>
    </source>
</evidence>
<sequence>MKNMSSAPPKTVHRSSVPLTPSVKLKYVKLGYHYLATNSVYLLLIPLIAVTLTNLPSIPSLLEICNQNPTLILAVASISLSLILAVHVARSRRSVYLLDFACYKPSPAHFCSRELFMEVSSAPGEFTEDSLDFQRRIMEKSGYGQMTYAPTGLLTKSPPDQSIAAAREETEAAIFGAIDNLLEKVGVEVREIGVLVVNSSMFNPTPSLSAAIVNRYKMRGNVLSYNLGGMGCSAGLISVDLAKDLLQVHPHTYALVVSTENITRNWYFGNHRPMLLTNCLFRIGAAAILLTNRPSDRRRSKYQLRHTVRTHRGASDKSYRCVFQQEDDRNIIGISLSKELMAIAGEALKTNITTLGPLVLPVAEQALFLATLVAKKLLRWKVKAYVPDFKLAFEHFCIHAGGRGVLDEMEKSLELTDRHMEPSRMTLYRFGNTSSSSVWYELAYIEAKGRVRKRDRVWQIGFGSGFKCNSVVWRALRNVDPNCEREKKNPWRDEIDGFPVHVPKVAPILS</sequence>
<dbReference type="InterPro" id="IPR012392">
    <property type="entry name" value="3-ktacl-CoA_syn"/>
</dbReference>
<feature type="domain" description="Beta-ketoacyl-[acyl-carrier-protein] synthase III C-terminal" evidence="13">
    <location>
        <begin position="394"/>
        <end position="474"/>
    </location>
</feature>
<dbReference type="InterPro" id="IPR016039">
    <property type="entry name" value="Thiolase-like"/>
</dbReference>
<dbReference type="Pfam" id="PF08392">
    <property type="entry name" value="FAE1_CUT1_RppA"/>
    <property type="match status" value="1"/>
</dbReference>
<evidence type="ECO:0000256" key="4">
    <source>
        <dbReference type="ARBA" id="ARBA00022679"/>
    </source>
</evidence>